<dbReference type="RefSeq" id="WP_315341287.1">
    <property type="nucleotide sequence ID" value="NZ_JAVDZE010000002.1"/>
</dbReference>
<dbReference type="InterPro" id="IPR027556">
    <property type="entry name" value="Heavy_Cys_CGP"/>
</dbReference>
<evidence type="ECO:0000313" key="2">
    <source>
        <dbReference type="EMBL" id="MDV3103840.1"/>
    </source>
</evidence>
<proteinExistence type="predicted"/>
<sequence>MKKIVGVWILLMMLSLPLAVACYTPRDGYSVEVVLNKPGISYNPGASAPGTLTFGNRTFLLKVWNDSKGIHVRVEIPEKIEPTTYWSYSGALVLTTDNLRELTKLGWMIAKNGSNVNVFKKGNVTLTIIFPERECSSDSDCATGGCSGEICMPKDEAEKIASPCLYAEWYECLKLTSCGCVNGLCSWKLNPAFEACLREHSVDPNNVIKTGVATVVGATGTNPEELRGALKEFFSVVGINCTEFILNSDEVPVYNPEEVSAPEAMKAALEKLQEAGVISGLSEEDIKDILSVASWGKAGWNSHIGWYETKDGTYAWIPYYESKDPQLVKCSGGPETGNLNPGSLTPGSGDGVTQTNQAAEEKDTDTGGANTICGPASIVGLSLIWLITKKKR</sequence>
<reference evidence="2 3" key="1">
    <citation type="submission" date="2023-08" db="EMBL/GenBank/DDBJ databases">
        <title>Draft genome sequence of Thermococcus waiotapuensis WT1T, a thermophilic sulphur-dependent archaeon from order Thermococcales.</title>
        <authorList>
            <person name="Manners S.H."/>
            <person name="Carere C.R."/>
            <person name="Dhami M.K."/>
            <person name="Dobson R.C.J."/>
            <person name="Stott M.B."/>
        </authorList>
    </citation>
    <scope>NUCLEOTIDE SEQUENCE [LARGE SCALE GENOMIC DNA]</scope>
    <source>
        <strain evidence="2 3">WT1</strain>
    </source>
</reference>
<organism evidence="2 3">
    <name type="scientific">Thermococcus waiotapuensis</name>
    <dbReference type="NCBI Taxonomy" id="90909"/>
    <lineage>
        <taxon>Archaea</taxon>
        <taxon>Methanobacteriati</taxon>
        <taxon>Methanobacteriota</taxon>
        <taxon>Thermococci</taxon>
        <taxon>Thermococcales</taxon>
        <taxon>Thermococcaceae</taxon>
        <taxon>Thermococcus</taxon>
    </lineage>
</organism>
<evidence type="ECO:0000313" key="3">
    <source>
        <dbReference type="Proteomes" id="UP001245683"/>
    </source>
</evidence>
<name>A0AAE4NUH6_9EURY</name>
<evidence type="ECO:0000256" key="1">
    <source>
        <dbReference type="SAM" id="MobiDB-lite"/>
    </source>
</evidence>
<comment type="caution">
    <text evidence="2">The sequence shown here is derived from an EMBL/GenBank/DDBJ whole genome shotgun (WGS) entry which is preliminary data.</text>
</comment>
<dbReference type="Proteomes" id="UP001245683">
    <property type="component" value="Unassembled WGS sequence"/>
</dbReference>
<accession>A0AAE4NUH6</accession>
<dbReference type="InterPro" id="IPR027553">
    <property type="entry name" value="Heavy_Cys"/>
</dbReference>
<dbReference type="NCBIfam" id="TIGR04292">
    <property type="entry name" value="heavy_Cys_CGP"/>
    <property type="match status" value="1"/>
</dbReference>
<gene>
    <name evidence="2" type="ORF">RBI02_04675</name>
</gene>
<keyword evidence="3" id="KW-1185">Reference proteome</keyword>
<dbReference type="NCBIfam" id="TIGR04289">
    <property type="entry name" value="heavy_Cys"/>
    <property type="match status" value="1"/>
</dbReference>
<feature type="compositionally biased region" description="Polar residues" evidence="1">
    <location>
        <begin position="337"/>
        <end position="358"/>
    </location>
</feature>
<dbReference type="EMBL" id="JAVDZE010000002">
    <property type="protein sequence ID" value="MDV3103840.1"/>
    <property type="molecule type" value="Genomic_DNA"/>
</dbReference>
<dbReference type="PROSITE" id="PS51257">
    <property type="entry name" value="PROKAR_LIPOPROTEIN"/>
    <property type="match status" value="1"/>
</dbReference>
<dbReference type="AlphaFoldDB" id="A0AAE4NUH6"/>
<feature type="region of interest" description="Disordered" evidence="1">
    <location>
        <begin position="331"/>
        <end position="370"/>
    </location>
</feature>
<protein>
    <submittedName>
        <fullName evidence="2">CGP-CTERM-anchored Cys-rich protein</fullName>
    </submittedName>
</protein>